<dbReference type="InterPro" id="IPR050154">
    <property type="entry name" value="UbiB_kinase"/>
</dbReference>
<keyword evidence="3" id="KW-1003">Cell membrane</keyword>
<comment type="pathway">
    <text evidence="1">Cofactor biosynthesis; ubiquinone biosynthesis [regulation].</text>
</comment>
<evidence type="ECO:0000256" key="8">
    <source>
        <dbReference type="ARBA" id="ARBA00023136"/>
    </source>
</evidence>
<dbReference type="InterPro" id="IPR004147">
    <property type="entry name" value="ABC1_dom"/>
</dbReference>
<feature type="transmembrane region" description="Helical" evidence="9">
    <location>
        <begin position="501"/>
        <end position="520"/>
    </location>
</feature>
<evidence type="ECO:0000256" key="4">
    <source>
        <dbReference type="ARBA" id="ARBA00022519"/>
    </source>
</evidence>
<evidence type="ECO:0000256" key="6">
    <source>
        <dbReference type="ARBA" id="ARBA00022692"/>
    </source>
</evidence>
<keyword evidence="12" id="KW-1185">Reference proteome</keyword>
<dbReference type="UniPathway" id="UPA00232"/>
<dbReference type="PANTHER" id="PTHR10566">
    <property type="entry name" value="CHAPERONE-ACTIVITY OF BC1 COMPLEX CABC1 -RELATED"/>
    <property type="match status" value="1"/>
</dbReference>
<dbReference type="EMBL" id="CP002360">
    <property type="protein sequence ID" value="AEE97051.1"/>
    <property type="molecule type" value="Genomic_DNA"/>
</dbReference>
<dbReference type="GO" id="GO:0006744">
    <property type="term" value="P:ubiquinone biosynthetic process"/>
    <property type="evidence" value="ECO:0007669"/>
    <property type="project" value="UniProtKB-UniPathway"/>
</dbReference>
<proteinExistence type="inferred from homology"/>
<feature type="transmembrane region" description="Helical" evidence="9">
    <location>
        <begin position="526"/>
        <end position="549"/>
    </location>
</feature>
<dbReference type="HOGENOM" id="CLU_006533_0_2_9"/>
<evidence type="ECO:0000256" key="1">
    <source>
        <dbReference type="ARBA" id="ARBA00005020"/>
    </source>
</evidence>
<dbReference type="Gene3D" id="1.10.510.10">
    <property type="entry name" value="Transferase(Phosphotransferase) domain 1"/>
    <property type="match status" value="1"/>
</dbReference>
<dbReference type="PANTHER" id="PTHR10566:SF113">
    <property type="entry name" value="PROTEIN ACTIVITY OF BC1 COMPLEX KINASE 7, CHLOROPLASTIC"/>
    <property type="match status" value="1"/>
</dbReference>
<accession>F4A1D2</accession>
<keyword evidence="8 9" id="KW-0472">Membrane</keyword>
<dbReference type="Pfam" id="PF03109">
    <property type="entry name" value="ABC1"/>
    <property type="match status" value="1"/>
</dbReference>
<evidence type="ECO:0000313" key="12">
    <source>
        <dbReference type="Proteomes" id="UP000008457"/>
    </source>
</evidence>
<evidence type="ECO:0000259" key="10">
    <source>
        <dbReference type="Pfam" id="PF03109"/>
    </source>
</evidence>
<name>F4A1D2_MAHA5</name>
<dbReference type="STRING" id="697281.Mahau_1874"/>
<evidence type="ECO:0000256" key="9">
    <source>
        <dbReference type="SAM" id="Phobius"/>
    </source>
</evidence>
<dbReference type="InterPro" id="IPR010232">
    <property type="entry name" value="UbiB"/>
</dbReference>
<evidence type="ECO:0000256" key="2">
    <source>
        <dbReference type="ARBA" id="ARBA00009670"/>
    </source>
</evidence>
<keyword evidence="7 9" id="KW-1133">Transmembrane helix</keyword>
<dbReference type="Proteomes" id="UP000008457">
    <property type="component" value="Chromosome"/>
</dbReference>
<dbReference type="RefSeq" id="WP_013781479.1">
    <property type="nucleotide sequence ID" value="NC_015520.1"/>
</dbReference>
<keyword evidence="5" id="KW-0831">Ubiquinone biosynthesis</keyword>
<evidence type="ECO:0000256" key="3">
    <source>
        <dbReference type="ARBA" id="ARBA00022475"/>
    </source>
</evidence>
<reference evidence="11 12" key="2">
    <citation type="journal article" date="2011" name="Stand. Genomic Sci.">
        <title>Complete genome sequence of Mahella australiensis type strain (50-1 BON).</title>
        <authorList>
            <person name="Sikorski J."/>
            <person name="Teshima H."/>
            <person name="Nolan M."/>
            <person name="Lucas S."/>
            <person name="Hammon N."/>
            <person name="Deshpande S."/>
            <person name="Cheng J.F."/>
            <person name="Pitluck S."/>
            <person name="Liolios K."/>
            <person name="Pagani I."/>
            <person name="Ivanova N."/>
            <person name="Huntemann M."/>
            <person name="Mavromatis K."/>
            <person name="Ovchinikova G."/>
            <person name="Pati A."/>
            <person name="Tapia R."/>
            <person name="Han C."/>
            <person name="Goodwin L."/>
            <person name="Chen A."/>
            <person name="Palaniappan K."/>
            <person name="Land M."/>
            <person name="Hauser L."/>
            <person name="Ngatchou-Djao O.D."/>
            <person name="Rohde M."/>
            <person name="Pukall R."/>
            <person name="Spring S."/>
            <person name="Abt B."/>
            <person name="Goker M."/>
            <person name="Detter J.C."/>
            <person name="Woyke T."/>
            <person name="Bristow J."/>
            <person name="Markowitz V."/>
            <person name="Hugenholtz P."/>
            <person name="Eisen J.A."/>
            <person name="Kyrpides N.C."/>
            <person name="Klenk H.P."/>
            <person name="Lapidus A."/>
        </authorList>
    </citation>
    <scope>NUCLEOTIDE SEQUENCE [LARGE SCALE GENOMIC DNA]</scope>
    <source>
        <strain evidence="12">DSM 15567 / CIP 107919 / 50-1 BON</strain>
    </source>
</reference>
<comment type="similarity">
    <text evidence="2">Belongs to the protein kinase superfamily. ADCK protein kinase family.</text>
</comment>
<dbReference type="AlphaFoldDB" id="F4A1D2"/>
<dbReference type="KEGG" id="mas:Mahau_1874"/>
<dbReference type="OrthoDB" id="9795390at2"/>
<protein>
    <submittedName>
        <fullName evidence="11">ABC-1 domain-containing protein</fullName>
    </submittedName>
</protein>
<evidence type="ECO:0000256" key="5">
    <source>
        <dbReference type="ARBA" id="ARBA00022688"/>
    </source>
</evidence>
<keyword evidence="6 9" id="KW-0812">Transmembrane</keyword>
<keyword evidence="4" id="KW-0997">Cell inner membrane</keyword>
<organism evidence="11 12">
    <name type="scientific">Mahella australiensis (strain DSM 15567 / CIP 107919 / 50-1 BON)</name>
    <dbReference type="NCBI Taxonomy" id="697281"/>
    <lineage>
        <taxon>Bacteria</taxon>
        <taxon>Bacillati</taxon>
        <taxon>Bacillota</taxon>
        <taxon>Clostridia</taxon>
        <taxon>Thermoanaerobacterales</taxon>
        <taxon>Thermoanaerobacterales Family IV. Incertae Sedis</taxon>
        <taxon>Mahella</taxon>
    </lineage>
</organism>
<dbReference type="eggNOG" id="COG0661">
    <property type="taxonomic scope" value="Bacteria"/>
</dbReference>
<evidence type="ECO:0000256" key="7">
    <source>
        <dbReference type="ARBA" id="ARBA00022989"/>
    </source>
</evidence>
<gene>
    <name evidence="11" type="ordered locus">Mahau_1874</name>
</gene>
<dbReference type="SUPFAM" id="SSF56112">
    <property type="entry name" value="Protein kinase-like (PK-like)"/>
    <property type="match status" value="1"/>
</dbReference>
<dbReference type="CDD" id="cd05121">
    <property type="entry name" value="ABC1_ADCK3-like"/>
    <property type="match status" value="1"/>
</dbReference>
<dbReference type="InterPro" id="IPR011009">
    <property type="entry name" value="Kinase-like_dom_sf"/>
</dbReference>
<dbReference type="NCBIfam" id="TIGR01982">
    <property type="entry name" value="UbiB"/>
    <property type="match status" value="1"/>
</dbReference>
<evidence type="ECO:0000313" key="11">
    <source>
        <dbReference type="EMBL" id="AEE97051.1"/>
    </source>
</evidence>
<feature type="domain" description="ABC1 atypical kinase-like" evidence="10">
    <location>
        <begin position="96"/>
        <end position="341"/>
    </location>
</feature>
<sequence>MKNPLEKRYMHWRRYAEVVNVLFKYGFGFIADRIGITSILFNIRNRVKGTKISTLSGPQRVRLMLEEMGPLFMKLGQILSVRPDLIPEEYIRELSKLQDAGPELLFDVIKTAIEKEIGSSIENIFAYIDPQPIAAASIAQVHKGILKDDSEVIIKIQRPDIDDIVEADLAILKEIAGLMEARMPESRRYQPMGIVNELSRSIRRELDFVREGMNIDHFRRNFEGYTEIYVPKVYWEYTTKHMLVMEYIDGVKVNEIEKIDAMGLDRKTIAENGARAIMKQIFEDGFFHADPHPGNIFIIRDGRIAFIDFGMMGRLTKEDQEHVVDLISAVINRDVNGIIEAFFNIGVLSKDVDLRGFYIDVTELLEKYYEKTLAEINMGELINETVSMAFRYGISLPSQFTLLDKSLMTIEGVAKQLYPEVNVFELARPFVTNMMRKRHFSKEAVKERLDEIYDSADSLFKISPVALDVLNKLSKGEAEVKFQLEGLDKAVSRFNRMVNRLINALIISAVIIGSAVIVGVEGSSIYVPLSTIGTVGFIVAGIAGIWLLIDILRSGHM</sequence>
<reference evidence="12" key="1">
    <citation type="submission" date="2010-11" db="EMBL/GenBank/DDBJ databases">
        <title>The complete genome of Mahella australiensis DSM 15567.</title>
        <authorList>
            <consortium name="US DOE Joint Genome Institute (JGI-PGF)"/>
            <person name="Lucas S."/>
            <person name="Copeland A."/>
            <person name="Lapidus A."/>
            <person name="Bruce D."/>
            <person name="Goodwin L."/>
            <person name="Pitluck S."/>
            <person name="Kyrpides N."/>
            <person name="Mavromatis K."/>
            <person name="Pagani I."/>
            <person name="Ivanova N."/>
            <person name="Teshima H."/>
            <person name="Brettin T."/>
            <person name="Detter J.C."/>
            <person name="Han C."/>
            <person name="Tapia R."/>
            <person name="Land M."/>
            <person name="Hauser L."/>
            <person name="Markowitz V."/>
            <person name="Cheng J.-F."/>
            <person name="Hugenholtz P."/>
            <person name="Woyke T."/>
            <person name="Wu D."/>
            <person name="Spring S."/>
            <person name="Pukall R."/>
            <person name="Steenblock K."/>
            <person name="Schneider S."/>
            <person name="Klenk H.-P."/>
            <person name="Eisen J.A."/>
        </authorList>
    </citation>
    <scope>NUCLEOTIDE SEQUENCE [LARGE SCALE GENOMIC DNA]</scope>
    <source>
        <strain evidence="12">DSM 15567 / CIP 107919 / 50-1 BON</strain>
    </source>
</reference>